<keyword evidence="4 5" id="KW-0472">Membrane</keyword>
<keyword evidence="3 5" id="KW-1133">Transmembrane helix</keyword>
<evidence type="ECO:0000313" key="7">
    <source>
        <dbReference type="Proteomes" id="UP000092573"/>
    </source>
</evidence>
<evidence type="ECO:0000256" key="5">
    <source>
        <dbReference type="SAM" id="Phobius"/>
    </source>
</evidence>
<feature type="transmembrane region" description="Helical" evidence="5">
    <location>
        <begin position="28"/>
        <end position="48"/>
    </location>
</feature>
<gene>
    <name evidence="6" type="ORF">AWM70_03620</name>
</gene>
<evidence type="ECO:0000313" key="6">
    <source>
        <dbReference type="EMBL" id="ANS73773.1"/>
    </source>
</evidence>
<dbReference type="EMBL" id="CP014167">
    <property type="protein sequence ID" value="ANS73773.1"/>
    <property type="molecule type" value="Genomic_DNA"/>
</dbReference>
<dbReference type="PANTHER" id="PTHR36974">
    <property type="entry name" value="MEMBRANE PROTEIN-RELATED"/>
    <property type="match status" value="1"/>
</dbReference>
<dbReference type="STRING" id="1462996.AWM70_03620"/>
<dbReference type="Pfam" id="PF13564">
    <property type="entry name" value="DoxX_2"/>
    <property type="match status" value="1"/>
</dbReference>
<dbReference type="Proteomes" id="UP000092573">
    <property type="component" value="Chromosome"/>
</dbReference>
<sequence length="150" mass="16226">MAPFIAFVFSFLVFRVIGLLGWSYFDNWHFSLAGAVTIMLLLAASAHWGKRRKDLIRMVPPKFPNKEGIVTFTGLLEIAGAIGISLPVPAIALAASIGLTLLLIAMFPANVYAARENLTMGGKPVPKLMIRLPLQLVFIGSVLLASPMFG</sequence>
<feature type="transmembrane region" description="Helical" evidence="5">
    <location>
        <begin position="69"/>
        <end position="86"/>
    </location>
</feature>
<dbReference type="KEGG" id="pyg:AWM70_03620"/>
<evidence type="ECO:0000256" key="2">
    <source>
        <dbReference type="ARBA" id="ARBA00022692"/>
    </source>
</evidence>
<feature type="transmembrane region" description="Helical" evidence="5">
    <location>
        <begin position="132"/>
        <end position="149"/>
    </location>
</feature>
<evidence type="ECO:0000256" key="3">
    <source>
        <dbReference type="ARBA" id="ARBA00022989"/>
    </source>
</evidence>
<dbReference type="RefSeq" id="WP_068694387.1">
    <property type="nucleotide sequence ID" value="NZ_CP014167.1"/>
</dbReference>
<name>A0A1B1MX62_9BACL</name>
<dbReference type="GO" id="GO:0016020">
    <property type="term" value="C:membrane"/>
    <property type="evidence" value="ECO:0007669"/>
    <property type="project" value="UniProtKB-SubCell"/>
</dbReference>
<evidence type="ECO:0000256" key="1">
    <source>
        <dbReference type="ARBA" id="ARBA00004141"/>
    </source>
</evidence>
<evidence type="ECO:0008006" key="8">
    <source>
        <dbReference type="Google" id="ProtNLM"/>
    </source>
</evidence>
<dbReference type="OrthoDB" id="129693at2"/>
<dbReference type="AlphaFoldDB" id="A0A1B1MX62"/>
<accession>A0A1B1MX62</accession>
<proteinExistence type="predicted"/>
<dbReference type="InterPro" id="IPR032808">
    <property type="entry name" value="DoxX"/>
</dbReference>
<protein>
    <recommendedName>
        <fullName evidence="8">DoxX family protein</fullName>
    </recommendedName>
</protein>
<evidence type="ECO:0000256" key="4">
    <source>
        <dbReference type="ARBA" id="ARBA00023136"/>
    </source>
</evidence>
<comment type="subcellular location">
    <subcellularLocation>
        <location evidence="1">Membrane</location>
        <topology evidence="1">Multi-pass membrane protein</topology>
    </subcellularLocation>
</comment>
<feature type="transmembrane region" description="Helical" evidence="5">
    <location>
        <begin position="92"/>
        <end position="112"/>
    </location>
</feature>
<reference evidence="6 7" key="1">
    <citation type="submission" date="2016-01" db="EMBL/GenBank/DDBJ databases">
        <title>Complete Genome Sequence of Paenibacillus yonginensis DCY84, a novel Plant Growth-Promoting Bacteria with Elicitation of Induced Systemic Resistance.</title>
        <authorList>
            <person name="Kim Y.J."/>
            <person name="Yang D.C."/>
            <person name="Sukweenadhi J."/>
        </authorList>
    </citation>
    <scope>NUCLEOTIDE SEQUENCE [LARGE SCALE GENOMIC DNA]</scope>
    <source>
        <strain evidence="6 7">DCY84</strain>
    </source>
</reference>
<organism evidence="6 7">
    <name type="scientific">Paenibacillus yonginensis</name>
    <dbReference type="NCBI Taxonomy" id="1462996"/>
    <lineage>
        <taxon>Bacteria</taxon>
        <taxon>Bacillati</taxon>
        <taxon>Bacillota</taxon>
        <taxon>Bacilli</taxon>
        <taxon>Bacillales</taxon>
        <taxon>Paenibacillaceae</taxon>
        <taxon>Paenibacillus</taxon>
    </lineage>
</organism>
<dbReference type="PANTHER" id="PTHR36974:SF1">
    <property type="entry name" value="DOXX FAMILY MEMBRANE PROTEIN"/>
    <property type="match status" value="1"/>
</dbReference>
<keyword evidence="7" id="KW-1185">Reference proteome</keyword>
<keyword evidence="2 5" id="KW-0812">Transmembrane</keyword>